<sequence length="133" mass="14970">MTQANQYEAVYEGDWVSGSSAADEKFIGYVESFNEHGAVLVRVTQSDHEEIVNTSIEASRIKIKKLPERSPSTREELLGLIDLALMTHDKEWFENLELKLAAENLAKQSSIAASRKNTPPGWVKLKGQRNRLI</sequence>
<dbReference type="InterPro" id="IPR014957">
    <property type="entry name" value="IDEAL_dom"/>
</dbReference>
<name>A0ABU9DUZ5_9BACL</name>
<gene>
    <name evidence="2" type="ORF">WMW72_28785</name>
</gene>
<proteinExistence type="predicted"/>
<evidence type="ECO:0000259" key="1">
    <source>
        <dbReference type="Pfam" id="PF08858"/>
    </source>
</evidence>
<dbReference type="Proteomes" id="UP001469365">
    <property type="component" value="Unassembled WGS sequence"/>
</dbReference>
<comment type="caution">
    <text evidence="2">The sequence shown here is derived from an EMBL/GenBank/DDBJ whole genome shotgun (WGS) entry which is preliminary data.</text>
</comment>
<reference evidence="2 3" key="1">
    <citation type="submission" date="2024-04" db="EMBL/GenBank/DDBJ databases">
        <title>draft genome sequnece of Paenibacillus filicis.</title>
        <authorList>
            <person name="Kim D.-U."/>
        </authorList>
    </citation>
    <scope>NUCLEOTIDE SEQUENCE [LARGE SCALE GENOMIC DNA]</scope>
    <source>
        <strain evidence="2 3">KACC14197</strain>
    </source>
</reference>
<evidence type="ECO:0000313" key="2">
    <source>
        <dbReference type="EMBL" id="MEK8131910.1"/>
    </source>
</evidence>
<dbReference type="RefSeq" id="WP_341419043.1">
    <property type="nucleotide sequence ID" value="NZ_JBBPCC010000025.1"/>
</dbReference>
<dbReference type="EMBL" id="JBBPCC010000025">
    <property type="protein sequence ID" value="MEK8131910.1"/>
    <property type="molecule type" value="Genomic_DNA"/>
</dbReference>
<accession>A0ABU9DUZ5</accession>
<keyword evidence="3" id="KW-1185">Reference proteome</keyword>
<feature type="domain" description="IDEAL" evidence="1">
    <location>
        <begin position="74"/>
        <end position="96"/>
    </location>
</feature>
<organism evidence="2 3">
    <name type="scientific">Paenibacillus filicis</name>
    <dbReference type="NCBI Taxonomy" id="669464"/>
    <lineage>
        <taxon>Bacteria</taxon>
        <taxon>Bacillati</taxon>
        <taxon>Bacillota</taxon>
        <taxon>Bacilli</taxon>
        <taxon>Bacillales</taxon>
        <taxon>Paenibacillaceae</taxon>
        <taxon>Paenibacillus</taxon>
    </lineage>
</organism>
<dbReference type="Pfam" id="PF08858">
    <property type="entry name" value="IDEAL"/>
    <property type="match status" value="1"/>
</dbReference>
<evidence type="ECO:0000313" key="3">
    <source>
        <dbReference type="Proteomes" id="UP001469365"/>
    </source>
</evidence>
<protein>
    <submittedName>
        <fullName evidence="2">IDEAL domain-containing protein</fullName>
    </submittedName>
</protein>